<dbReference type="InterPro" id="IPR001763">
    <property type="entry name" value="Rhodanese-like_dom"/>
</dbReference>
<dbReference type="FunFam" id="3.40.250.10:FF:000001">
    <property type="entry name" value="Sulfurtransferase"/>
    <property type="match status" value="1"/>
</dbReference>
<dbReference type="PROSITE" id="PS00380">
    <property type="entry name" value="RHODANESE_1"/>
    <property type="match status" value="1"/>
</dbReference>
<evidence type="ECO:0000256" key="2">
    <source>
        <dbReference type="ARBA" id="ARBA00022737"/>
    </source>
</evidence>
<organism evidence="4 5">
    <name type="scientific">Paramecium primaurelia</name>
    <dbReference type="NCBI Taxonomy" id="5886"/>
    <lineage>
        <taxon>Eukaryota</taxon>
        <taxon>Sar</taxon>
        <taxon>Alveolata</taxon>
        <taxon>Ciliophora</taxon>
        <taxon>Intramacronucleata</taxon>
        <taxon>Oligohymenophorea</taxon>
        <taxon>Peniculida</taxon>
        <taxon>Parameciidae</taxon>
        <taxon>Paramecium</taxon>
    </lineage>
</organism>
<evidence type="ECO:0000313" key="4">
    <source>
        <dbReference type="EMBL" id="CAD8051663.1"/>
    </source>
</evidence>
<proteinExistence type="predicted"/>
<dbReference type="CDD" id="cd01448">
    <property type="entry name" value="TST_Repeat_1"/>
    <property type="match status" value="1"/>
</dbReference>
<comment type="caution">
    <text evidence="4">The sequence shown here is derived from an EMBL/GenBank/DDBJ whole genome shotgun (WGS) entry which is preliminary data.</text>
</comment>
<dbReference type="OMA" id="NNNWFAS"/>
<reference evidence="4" key="1">
    <citation type="submission" date="2021-01" db="EMBL/GenBank/DDBJ databases">
        <authorList>
            <consortium name="Genoscope - CEA"/>
            <person name="William W."/>
        </authorList>
    </citation>
    <scope>NUCLEOTIDE SEQUENCE</scope>
</reference>
<gene>
    <name evidence="4" type="ORF">PPRIM_AZ9-3.1.T0180270</name>
</gene>
<keyword evidence="1" id="KW-0808">Transferase</keyword>
<feature type="domain" description="Rhodanese" evidence="3">
    <location>
        <begin position="178"/>
        <end position="293"/>
    </location>
</feature>
<keyword evidence="5" id="KW-1185">Reference proteome</keyword>
<accession>A0A8S1KAW5</accession>
<feature type="domain" description="Rhodanese" evidence="3">
    <location>
        <begin position="26"/>
        <end position="140"/>
    </location>
</feature>
<sequence length="295" mass="33304">MFVRSARYAFSTFPSPLVSVQYLKQNLNKVKVLDCSWYLPQMNRNAELEYKKSHIPGAIRFDIDANSLQETSLPHMLPKKEDFERSVSDMGISNNDQIVVYDGMNIFSSARVYWQFKYFGHKDIAVLDGGFPAWVRENCAVSDAPPLIKEAKYKATPQPHMLRELDFILKNIENQNKGKRGDQVLDARPAPRFNGEVPEPRAGLSSGHMPYSNSLPFSQLIDQQTGLMKTAEEIKEILNSLNVDLNRNIVCSCGSGVTAAVIYVALERIGLKNISLYDGSWSEYASTKDVEIKKK</sequence>
<dbReference type="PROSITE" id="PS50206">
    <property type="entry name" value="RHODANESE_3"/>
    <property type="match status" value="2"/>
</dbReference>
<dbReference type="InterPro" id="IPR045078">
    <property type="entry name" value="TST/MPST-like"/>
</dbReference>
<dbReference type="EMBL" id="CAJJDM010000014">
    <property type="protein sequence ID" value="CAD8051663.1"/>
    <property type="molecule type" value="Genomic_DNA"/>
</dbReference>
<dbReference type="Pfam" id="PF00581">
    <property type="entry name" value="Rhodanese"/>
    <property type="match status" value="2"/>
</dbReference>
<evidence type="ECO:0000259" key="3">
    <source>
        <dbReference type="PROSITE" id="PS50206"/>
    </source>
</evidence>
<dbReference type="Proteomes" id="UP000688137">
    <property type="component" value="Unassembled WGS sequence"/>
</dbReference>
<evidence type="ECO:0000256" key="1">
    <source>
        <dbReference type="ARBA" id="ARBA00022679"/>
    </source>
</evidence>
<evidence type="ECO:0000313" key="5">
    <source>
        <dbReference type="Proteomes" id="UP000688137"/>
    </source>
</evidence>
<dbReference type="CDD" id="cd01449">
    <property type="entry name" value="TST_Repeat_2"/>
    <property type="match status" value="1"/>
</dbReference>
<dbReference type="PANTHER" id="PTHR11364:SF27">
    <property type="entry name" value="SULFURTRANSFERASE"/>
    <property type="match status" value="1"/>
</dbReference>
<dbReference type="GO" id="GO:0004792">
    <property type="term" value="F:thiosulfate-cyanide sulfurtransferase activity"/>
    <property type="evidence" value="ECO:0007669"/>
    <property type="project" value="InterPro"/>
</dbReference>
<keyword evidence="2" id="KW-0677">Repeat</keyword>
<name>A0A8S1KAW5_PARPR</name>
<dbReference type="GO" id="GO:0005739">
    <property type="term" value="C:mitochondrion"/>
    <property type="evidence" value="ECO:0007669"/>
    <property type="project" value="TreeGrafter"/>
</dbReference>
<dbReference type="AlphaFoldDB" id="A0A8S1KAW5"/>
<dbReference type="SMART" id="SM00450">
    <property type="entry name" value="RHOD"/>
    <property type="match status" value="2"/>
</dbReference>
<dbReference type="InterPro" id="IPR001307">
    <property type="entry name" value="Thiosulphate_STrfase_CS"/>
</dbReference>
<dbReference type="PANTHER" id="PTHR11364">
    <property type="entry name" value="THIOSULFATE SULFERTANSFERASE"/>
    <property type="match status" value="1"/>
</dbReference>
<protein>
    <recommendedName>
        <fullName evidence="3">Rhodanese domain-containing protein</fullName>
    </recommendedName>
</protein>